<evidence type="ECO:0000313" key="3">
    <source>
        <dbReference type="EMBL" id="PBK65420.1"/>
    </source>
</evidence>
<accession>A0A2H3B6V7</accession>
<dbReference type="AlphaFoldDB" id="A0A2H3B6V7"/>
<feature type="compositionally biased region" description="Polar residues" evidence="2">
    <location>
        <begin position="79"/>
        <end position="89"/>
    </location>
</feature>
<evidence type="ECO:0000256" key="2">
    <source>
        <dbReference type="SAM" id="MobiDB-lite"/>
    </source>
</evidence>
<protein>
    <submittedName>
        <fullName evidence="3">Uncharacterized protein</fullName>
    </submittedName>
</protein>
<organism evidence="3 4">
    <name type="scientific">Armillaria solidipes</name>
    <dbReference type="NCBI Taxonomy" id="1076256"/>
    <lineage>
        <taxon>Eukaryota</taxon>
        <taxon>Fungi</taxon>
        <taxon>Dikarya</taxon>
        <taxon>Basidiomycota</taxon>
        <taxon>Agaricomycotina</taxon>
        <taxon>Agaricomycetes</taxon>
        <taxon>Agaricomycetidae</taxon>
        <taxon>Agaricales</taxon>
        <taxon>Marasmiineae</taxon>
        <taxon>Physalacriaceae</taxon>
        <taxon>Armillaria</taxon>
    </lineage>
</organism>
<keyword evidence="1" id="KW-0175">Coiled coil</keyword>
<gene>
    <name evidence="3" type="ORF">ARMSODRAFT_1022229</name>
</gene>
<keyword evidence="4" id="KW-1185">Reference proteome</keyword>
<feature type="coiled-coil region" evidence="1">
    <location>
        <begin position="96"/>
        <end position="134"/>
    </location>
</feature>
<reference evidence="4" key="1">
    <citation type="journal article" date="2017" name="Nat. Ecol. Evol.">
        <title>Genome expansion and lineage-specific genetic innovations in the forest pathogenic fungi Armillaria.</title>
        <authorList>
            <person name="Sipos G."/>
            <person name="Prasanna A.N."/>
            <person name="Walter M.C."/>
            <person name="O'Connor E."/>
            <person name="Balint B."/>
            <person name="Krizsan K."/>
            <person name="Kiss B."/>
            <person name="Hess J."/>
            <person name="Varga T."/>
            <person name="Slot J."/>
            <person name="Riley R."/>
            <person name="Boka B."/>
            <person name="Rigling D."/>
            <person name="Barry K."/>
            <person name="Lee J."/>
            <person name="Mihaltcheva S."/>
            <person name="LaButti K."/>
            <person name="Lipzen A."/>
            <person name="Waldron R."/>
            <person name="Moloney N.M."/>
            <person name="Sperisen C."/>
            <person name="Kredics L."/>
            <person name="Vagvoelgyi C."/>
            <person name="Patrignani A."/>
            <person name="Fitzpatrick D."/>
            <person name="Nagy I."/>
            <person name="Doyle S."/>
            <person name="Anderson J.B."/>
            <person name="Grigoriev I.V."/>
            <person name="Gueldener U."/>
            <person name="Muensterkoetter M."/>
            <person name="Nagy L.G."/>
        </authorList>
    </citation>
    <scope>NUCLEOTIDE SEQUENCE [LARGE SCALE GENOMIC DNA]</scope>
    <source>
        <strain evidence="4">28-4</strain>
    </source>
</reference>
<sequence>MIVPKDTAAEDAASPSATSGVDKSNLPPVLAANAEKEPKVEDTRDPLALIGGKDSEGCPEGEEEEDEAVSSEGQDEQLSETNTRTSSLQLEETLLKSKIQSDRDRLLHENDRLLRELLRTRETLHNQQRQHQEDRRLLHSRGKELESTRTFLDKSDVHSLADVKSMVESLNSEIHQLAAYSADTLLEHGMDVITDEVRNHAMRQSQHYLDDRILALLIQREGHAGVLQIAFQAALLFECTNYLKLWALESAEHKILGELHARVQEFNTAAVAGRWRALTITMSKYHSSPRAEQYLLYRLGCQLENVILLGGWAILKKPEALRHAFGERIMEIVNLTVKLDRAIKEGITSQDLDAHFVVPGENYDSETMSGAYGNPKKTDEAVSCTCELGLKSFDDKGKKVRLLLKAGVVVPSALV</sequence>
<proteinExistence type="predicted"/>
<dbReference type="Proteomes" id="UP000218334">
    <property type="component" value="Unassembled WGS sequence"/>
</dbReference>
<feature type="compositionally biased region" description="Acidic residues" evidence="2">
    <location>
        <begin position="57"/>
        <end position="78"/>
    </location>
</feature>
<evidence type="ECO:0000256" key="1">
    <source>
        <dbReference type="SAM" id="Coils"/>
    </source>
</evidence>
<dbReference type="STRING" id="1076256.A0A2H3B6V7"/>
<feature type="compositionally biased region" description="Basic and acidic residues" evidence="2">
    <location>
        <begin position="34"/>
        <end position="45"/>
    </location>
</feature>
<name>A0A2H3B6V7_9AGAR</name>
<evidence type="ECO:0000313" key="4">
    <source>
        <dbReference type="Proteomes" id="UP000218334"/>
    </source>
</evidence>
<feature type="region of interest" description="Disordered" evidence="2">
    <location>
        <begin position="1"/>
        <end position="89"/>
    </location>
</feature>
<dbReference type="EMBL" id="KZ293445">
    <property type="protein sequence ID" value="PBK65420.1"/>
    <property type="molecule type" value="Genomic_DNA"/>
</dbReference>